<keyword evidence="1" id="KW-1133">Transmembrane helix</keyword>
<evidence type="ECO:0000313" key="2">
    <source>
        <dbReference type="EMBL" id="KAK5624262.1"/>
    </source>
</evidence>
<reference evidence="2 3" key="1">
    <citation type="submission" date="2021-06" db="EMBL/GenBank/DDBJ databases">
        <authorList>
            <person name="Palmer J.M."/>
        </authorList>
    </citation>
    <scope>NUCLEOTIDE SEQUENCE [LARGE SCALE GENOMIC DNA]</scope>
    <source>
        <strain evidence="2 3">MEX-2019</strain>
        <tissue evidence="2">Muscle</tissue>
    </source>
</reference>
<gene>
    <name evidence="2" type="ORF">CRENBAI_000081</name>
</gene>
<name>A0AAV9SRU6_9TELE</name>
<keyword evidence="1" id="KW-0812">Transmembrane</keyword>
<protein>
    <submittedName>
        <fullName evidence="2">Uncharacterized protein</fullName>
    </submittedName>
</protein>
<proteinExistence type="predicted"/>
<sequence length="116" mass="13250">MLLYVLSYVYMQLLAQPDATVPLLLLSAAAVGQLYLFIYFKETSLHKLHRAFIAVAYAHRACGIHRWDKNKEKCFWYPPIPKNTAVDDPGAASRNFPKDAGWITDGRCGDFLRLFQ</sequence>
<evidence type="ECO:0000256" key="1">
    <source>
        <dbReference type="SAM" id="Phobius"/>
    </source>
</evidence>
<dbReference type="EMBL" id="JAHHUM010000001">
    <property type="protein sequence ID" value="KAK5624262.1"/>
    <property type="molecule type" value="Genomic_DNA"/>
</dbReference>
<organism evidence="2 3">
    <name type="scientific">Crenichthys baileyi</name>
    <name type="common">White River springfish</name>
    <dbReference type="NCBI Taxonomy" id="28760"/>
    <lineage>
        <taxon>Eukaryota</taxon>
        <taxon>Metazoa</taxon>
        <taxon>Chordata</taxon>
        <taxon>Craniata</taxon>
        <taxon>Vertebrata</taxon>
        <taxon>Euteleostomi</taxon>
        <taxon>Actinopterygii</taxon>
        <taxon>Neopterygii</taxon>
        <taxon>Teleostei</taxon>
        <taxon>Neoteleostei</taxon>
        <taxon>Acanthomorphata</taxon>
        <taxon>Ovalentaria</taxon>
        <taxon>Atherinomorphae</taxon>
        <taxon>Cyprinodontiformes</taxon>
        <taxon>Goodeidae</taxon>
        <taxon>Crenichthys</taxon>
    </lineage>
</organism>
<accession>A0AAV9SRU6</accession>
<dbReference type="Proteomes" id="UP001311232">
    <property type="component" value="Unassembled WGS sequence"/>
</dbReference>
<keyword evidence="1" id="KW-0472">Membrane</keyword>
<dbReference type="AlphaFoldDB" id="A0AAV9SRU6"/>
<feature type="transmembrane region" description="Helical" evidence="1">
    <location>
        <begin position="20"/>
        <end position="40"/>
    </location>
</feature>
<evidence type="ECO:0000313" key="3">
    <source>
        <dbReference type="Proteomes" id="UP001311232"/>
    </source>
</evidence>
<keyword evidence="3" id="KW-1185">Reference proteome</keyword>
<comment type="caution">
    <text evidence="2">The sequence shown here is derived from an EMBL/GenBank/DDBJ whole genome shotgun (WGS) entry which is preliminary data.</text>
</comment>